<evidence type="ECO:0000313" key="2">
    <source>
        <dbReference type="Proteomes" id="UP001172457"/>
    </source>
</evidence>
<gene>
    <name evidence="1" type="ORF">OSB04_017257</name>
</gene>
<proteinExistence type="predicted"/>
<dbReference type="EMBL" id="JARYMX010000004">
    <property type="protein sequence ID" value="KAJ9553212.1"/>
    <property type="molecule type" value="Genomic_DNA"/>
</dbReference>
<dbReference type="AlphaFoldDB" id="A0AA38TKN3"/>
<evidence type="ECO:0000313" key="1">
    <source>
        <dbReference type="EMBL" id="KAJ9553212.1"/>
    </source>
</evidence>
<comment type="caution">
    <text evidence="1">The sequence shown here is derived from an EMBL/GenBank/DDBJ whole genome shotgun (WGS) entry which is preliminary data.</text>
</comment>
<dbReference type="Proteomes" id="UP001172457">
    <property type="component" value="Chromosome 4"/>
</dbReference>
<organism evidence="1 2">
    <name type="scientific">Centaurea solstitialis</name>
    <name type="common">yellow star-thistle</name>
    <dbReference type="NCBI Taxonomy" id="347529"/>
    <lineage>
        <taxon>Eukaryota</taxon>
        <taxon>Viridiplantae</taxon>
        <taxon>Streptophyta</taxon>
        <taxon>Embryophyta</taxon>
        <taxon>Tracheophyta</taxon>
        <taxon>Spermatophyta</taxon>
        <taxon>Magnoliopsida</taxon>
        <taxon>eudicotyledons</taxon>
        <taxon>Gunneridae</taxon>
        <taxon>Pentapetalae</taxon>
        <taxon>asterids</taxon>
        <taxon>campanulids</taxon>
        <taxon>Asterales</taxon>
        <taxon>Asteraceae</taxon>
        <taxon>Carduoideae</taxon>
        <taxon>Cardueae</taxon>
        <taxon>Centaureinae</taxon>
        <taxon>Centaurea</taxon>
    </lineage>
</organism>
<protein>
    <submittedName>
        <fullName evidence="1">Uncharacterized protein</fullName>
    </submittedName>
</protein>
<sequence length="114" mass="12812">MAPTTTNWLFDSGASFHATNDLNNLSIHAPYDGTEELVIGDGLCLQITHICFALIHTLHTSFILKNDRETKILLFKGMATKGLYELRSSLTSKIFEGIMCKTVIRITMSNVRRH</sequence>
<name>A0AA38TKN3_9ASTR</name>
<accession>A0AA38TKN3</accession>
<reference evidence="1" key="1">
    <citation type="submission" date="2023-03" db="EMBL/GenBank/DDBJ databases">
        <title>Chromosome-scale reference genome and RAD-based genetic map of yellow starthistle (Centaurea solstitialis) reveal putative structural variation and QTLs associated with invader traits.</title>
        <authorList>
            <person name="Reatini B."/>
            <person name="Cang F.A."/>
            <person name="Jiang Q."/>
            <person name="Mckibben M.T.W."/>
            <person name="Barker M.S."/>
            <person name="Rieseberg L.H."/>
            <person name="Dlugosch K.M."/>
        </authorList>
    </citation>
    <scope>NUCLEOTIDE SEQUENCE</scope>
    <source>
        <strain evidence="1">CAN-66</strain>
        <tissue evidence="1">Leaf</tissue>
    </source>
</reference>
<keyword evidence="2" id="KW-1185">Reference proteome</keyword>